<evidence type="ECO:0000313" key="2">
    <source>
        <dbReference type="EMBL" id="QDV73943.1"/>
    </source>
</evidence>
<dbReference type="EMBL" id="CP036349">
    <property type="protein sequence ID" value="QDV73943.1"/>
    <property type="molecule type" value="Genomic_DNA"/>
</dbReference>
<keyword evidence="1" id="KW-1133">Transmembrane helix</keyword>
<dbReference type="PANTHER" id="PTHR32251">
    <property type="entry name" value="3-OXO-5-ALPHA-STEROID 4-DEHYDROGENASE"/>
    <property type="match status" value="1"/>
</dbReference>
<dbReference type="Pfam" id="PF06966">
    <property type="entry name" value="DUF1295"/>
    <property type="match status" value="1"/>
</dbReference>
<dbReference type="GO" id="GO:0016020">
    <property type="term" value="C:membrane"/>
    <property type="evidence" value="ECO:0007669"/>
    <property type="project" value="TreeGrafter"/>
</dbReference>
<evidence type="ECO:0000313" key="3">
    <source>
        <dbReference type="Proteomes" id="UP000316426"/>
    </source>
</evidence>
<reference evidence="2 3" key="1">
    <citation type="submission" date="2019-02" db="EMBL/GenBank/DDBJ databases">
        <title>Deep-cultivation of Planctomycetes and their phenomic and genomic characterization uncovers novel biology.</title>
        <authorList>
            <person name="Wiegand S."/>
            <person name="Jogler M."/>
            <person name="Boedeker C."/>
            <person name="Pinto D."/>
            <person name="Vollmers J."/>
            <person name="Rivas-Marin E."/>
            <person name="Kohn T."/>
            <person name="Peeters S.H."/>
            <person name="Heuer A."/>
            <person name="Rast P."/>
            <person name="Oberbeckmann S."/>
            <person name="Bunk B."/>
            <person name="Jeske O."/>
            <person name="Meyerdierks A."/>
            <person name="Storesund J.E."/>
            <person name="Kallscheuer N."/>
            <person name="Luecker S."/>
            <person name="Lage O.M."/>
            <person name="Pohl T."/>
            <person name="Merkel B.J."/>
            <person name="Hornburger P."/>
            <person name="Mueller R.-W."/>
            <person name="Bruemmer F."/>
            <person name="Labrenz M."/>
            <person name="Spormann A.M."/>
            <person name="Op den Camp H."/>
            <person name="Overmann J."/>
            <person name="Amann R."/>
            <person name="Jetten M.S.M."/>
            <person name="Mascher T."/>
            <person name="Medema M.H."/>
            <person name="Devos D.P."/>
            <person name="Kaster A.-K."/>
            <person name="Ovreas L."/>
            <person name="Rohde M."/>
            <person name="Galperin M.Y."/>
            <person name="Jogler C."/>
        </authorList>
    </citation>
    <scope>NUCLEOTIDE SEQUENCE [LARGE SCALE GENOMIC DNA]</scope>
    <source>
        <strain evidence="2 3">Spa11</strain>
    </source>
</reference>
<dbReference type="Proteomes" id="UP000316426">
    <property type="component" value="Chromosome"/>
</dbReference>
<keyword evidence="3" id="KW-1185">Reference proteome</keyword>
<sequence>MSSVLIGNLLAIAVMHALVWLWSLRRRDVSIVDLFWGIGFIVIGWRTLTVSDASPLSYLLVTMVTIWGVRLSGYLTWRNWGKQEDPRYARMRERWGKWFPVTSLGVVFLLQALLSWIVALPLQTGILLGGKIGSIAVVGVMLWLVGLAFESVGDYQLASFKADPANRGQVMNRGLWRYTRHPNYFGDFLVWWGIYLATTQAGFVWWTVIGPLVMSVLLLRISGVTLLESSLKSRLDGYEAYVQRTNAFFPWSPQ</sequence>
<accession>A0A518K821</accession>
<dbReference type="Gene3D" id="1.20.120.1630">
    <property type="match status" value="1"/>
</dbReference>
<feature type="transmembrane region" description="Helical" evidence="1">
    <location>
        <begin position="98"/>
        <end position="119"/>
    </location>
</feature>
<name>A0A518K821_9BACT</name>
<organism evidence="2 3">
    <name type="scientific">Botrimarina mediterranea</name>
    <dbReference type="NCBI Taxonomy" id="2528022"/>
    <lineage>
        <taxon>Bacteria</taxon>
        <taxon>Pseudomonadati</taxon>
        <taxon>Planctomycetota</taxon>
        <taxon>Planctomycetia</taxon>
        <taxon>Pirellulales</taxon>
        <taxon>Lacipirellulaceae</taxon>
        <taxon>Botrimarina</taxon>
    </lineage>
</organism>
<dbReference type="AlphaFoldDB" id="A0A518K821"/>
<gene>
    <name evidence="2" type="ORF">Spa11_21420</name>
</gene>
<protein>
    <submittedName>
        <fullName evidence="2">3-oxo-5-alpha-steroid 4-dehydrogenase</fullName>
    </submittedName>
</protein>
<evidence type="ECO:0000256" key="1">
    <source>
        <dbReference type="SAM" id="Phobius"/>
    </source>
</evidence>
<dbReference type="RefSeq" id="WP_231933236.1">
    <property type="nucleotide sequence ID" value="NZ_CP036349.1"/>
</dbReference>
<dbReference type="PROSITE" id="PS50244">
    <property type="entry name" value="S5A_REDUCTASE"/>
    <property type="match status" value="1"/>
</dbReference>
<dbReference type="PANTHER" id="PTHR32251:SF17">
    <property type="entry name" value="STEROID 5-ALPHA REDUCTASE C-TERMINAL DOMAIN-CONTAINING PROTEIN"/>
    <property type="match status" value="1"/>
</dbReference>
<feature type="transmembrane region" description="Helical" evidence="1">
    <location>
        <begin position="56"/>
        <end position="77"/>
    </location>
</feature>
<feature type="transmembrane region" description="Helical" evidence="1">
    <location>
        <begin position="6"/>
        <end position="24"/>
    </location>
</feature>
<dbReference type="InterPro" id="IPR010721">
    <property type="entry name" value="UstE-like"/>
</dbReference>
<keyword evidence="1" id="KW-0472">Membrane</keyword>
<keyword evidence="1" id="KW-0812">Transmembrane</keyword>
<proteinExistence type="predicted"/>
<dbReference type="KEGG" id="bmei:Spa11_21420"/>
<feature type="transmembrane region" description="Helical" evidence="1">
    <location>
        <begin position="125"/>
        <end position="149"/>
    </location>
</feature>
<feature type="transmembrane region" description="Helical" evidence="1">
    <location>
        <begin position="31"/>
        <end position="50"/>
    </location>
</feature>